<dbReference type="PANTHER" id="PTHR30093:SF34">
    <property type="entry name" value="PREPILIN PEPTIDASE-DEPENDENT PROTEIN D"/>
    <property type="match status" value="1"/>
</dbReference>
<dbReference type="AlphaFoldDB" id="A0A519BJV3"/>
<name>A0A519BJV3_9DELT</name>
<evidence type="ECO:0000256" key="1">
    <source>
        <dbReference type="ARBA" id="ARBA00022481"/>
    </source>
</evidence>
<proteinExistence type="predicted"/>
<comment type="caution">
    <text evidence="3">The sequence shown here is derived from an EMBL/GenBank/DDBJ whole genome shotgun (WGS) entry which is preliminary data.</text>
</comment>
<evidence type="ECO:0000313" key="3">
    <source>
        <dbReference type="EMBL" id="RZD17536.1"/>
    </source>
</evidence>
<dbReference type="Proteomes" id="UP000319296">
    <property type="component" value="Unassembled WGS sequence"/>
</dbReference>
<dbReference type="Pfam" id="PF07963">
    <property type="entry name" value="N_methyl"/>
    <property type="match status" value="1"/>
</dbReference>
<dbReference type="SUPFAM" id="SSF54523">
    <property type="entry name" value="Pili subunits"/>
    <property type="match status" value="1"/>
</dbReference>
<dbReference type="PANTHER" id="PTHR30093">
    <property type="entry name" value="GENERAL SECRETION PATHWAY PROTEIN G"/>
    <property type="match status" value="1"/>
</dbReference>
<dbReference type="EMBL" id="SGBB01000034">
    <property type="protein sequence ID" value="RZD17536.1"/>
    <property type="molecule type" value="Genomic_DNA"/>
</dbReference>
<keyword evidence="2" id="KW-0472">Membrane</keyword>
<accession>A0A519BJV3</accession>
<evidence type="ECO:0000313" key="4">
    <source>
        <dbReference type="Proteomes" id="UP000319296"/>
    </source>
</evidence>
<sequence>MNINKFKGKKGFTLIELLIVIAIIGILSAIAIPTYLTYVNHAKDAEAHSNLGSIFTDETAFTSTNSAYISAGYSSGPTATAAPVAGAVSPIHSFYSATNTTGAGIYNIDLGPYSCTTAGVLTATGGTNQYTAGVAKFTAGPITAAGGFGDIGFLPVGRLYFYYGVAINSTASLSGPTAQTGAKFPLTYMAKSVAGGATVGTSNVNGSCGGGFEAFAGSNFTGGNYQLYAVDDFTRTAALISGAAF</sequence>
<keyword evidence="2" id="KW-0812">Transmembrane</keyword>
<gene>
    <name evidence="3" type="ORF">EVG15_10600</name>
</gene>
<dbReference type="PROSITE" id="PS00409">
    <property type="entry name" value="PROKAR_NTER_METHYL"/>
    <property type="match status" value="1"/>
</dbReference>
<dbReference type="InterPro" id="IPR012902">
    <property type="entry name" value="N_methyl_site"/>
</dbReference>
<organism evidence="3 4">
    <name type="scientific">Candidatus Acididesulfobacter diazotrophicus</name>
    <dbReference type="NCBI Taxonomy" id="2597226"/>
    <lineage>
        <taxon>Bacteria</taxon>
        <taxon>Deltaproteobacteria</taxon>
        <taxon>Candidatus Acidulodesulfobacterales</taxon>
        <taxon>Candidatus Acididesulfobacter</taxon>
    </lineage>
</organism>
<dbReference type="NCBIfam" id="TIGR02532">
    <property type="entry name" value="IV_pilin_GFxxxE"/>
    <property type="match status" value="1"/>
</dbReference>
<feature type="transmembrane region" description="Helical" evidence="2">
    <location>
        <begin position="12"/>
        <end position="36"/>
    </location>
</feature>
<keyword evidence="2" id="KW-1133">Transmembrane helix</keyword>
<dbReference type="Gene3D" id="3.30.700.10">
    <property type="entry name" value="Glycoprotein, Type 4 Pilin"/>
    <property type="match status" value="1"/>
</dbReference>
<dbReference type="InterPro" id="IPR045584">
    <property type="entry name" value="Pilin-like"/>
</dbReference>
<protein>
    <submittedName>
        <fullName evidence="3">Prepilin-type N-terminal cleavage/methylation domain-containing protein</fullName>
    </submittedName>
</protein>
<reference evidence="3 4" key="1">
    <citation type="journal article" date="2019" name="ISME J.">
        <title>Insights into ecological role of a new deltaproteobacterial order Candidatus Acidulodesulfobacterales by metagenomics and metatranscriptomics.</title>
        <authorList>
            <person name="Tan S."/>
            <person name="Liu J."/>
            <person name="Fang Y."/>
            <person name="Hedlund B.P."/>
            <person name="Lian Z.H."/>
            <person name="Huang L.Y."/>
            <person name="Li J.T."/>
            <person name="Huang L.N."/>
            <person name="Li W.J."/>
            <person name="Jiang H.C."/>
            <person name="Dong H.L."/>
            <person name="Shu W.S."/>
        </authorList>
    </citation>
    <scope>NUCLEOTIDE SEQUENCE [LARGE SCALE GENOMIC DNA]</scope>
    <source>
        <strain evidence="3">AP1</strain>
    </source>
</reference>
<keyword evidence="1" id="KW-0488">Methylation</keyword>
<evidence type="ECO:0000256" key="2">
    <source>
        <dbReference type="SAM" id="Phobius"/>
    </source>
</evidence>